<dbReference type="AlphaFoldDB" id="G8C3E8"/>
<dbReference type="EMBL" id="HE613254">
    <property type="protein sequence ID" value="CCE66846.1"/>
    <property type="molecule type" value="Genomic_DNA"/>
</dbReference>
<dbReference type="HOGENOM" id="CLU_066822_0_0_14"/>
<sequence>MHYSRVKLLGALSLLLGAPSGATLLSSNLGSLSLENLFTPSFGGGLYPRLDRNMDQPQELQLSWGEKIQSRSIDKNYSVGSTKLPLMSEERIVDMMQEPIAENSIASCTAKTIAQEAEHEQKILKFQEESQTPYSQVKQEASKYLTPYNSGKKKLEAFLGKIRGKNQNIRVDKLSKLERLAFLEMYRLFEKLESARELLIPSFQEIANVDAIYSISKDRPKIEKIQSQLREMSWTARDQIIYSDTTSKTRWPRRASPSKWDNWTSNPFNLFLSNKREYDDLVNKVKSAQQKLERQKQTDTFHRGRQMRVWLSPQALAIQAQVDEAKANLEMKVAASMLGWINQIDPTLL</sequence>
<reference evidence="1" key="2">
    <citation type="submission" date="2011-11" db="EMBL/GenBank/DDBJ databases">
        <authorList>
            <person name="Barker E."/>
        </authorList>
    </citation>
    <scope>NUCLEOTIDE SEQUENCE</scope>
    <source>
        <strain evidence="1">Birmingham 1</strain>
    </source>
</reference>
<accession>G8C3E8</accession>
<dbReference type="PATRIC" id="fig|1116213.3.peg.351"/>
<dbReference type="RefSeq" id="WP_015511711.1">
    <property type="nucleotide sequence ID" value="NC_021007.1"/>
</dbReference>
<reference evidence="1" key="1">
    <citation type="submission" date="2011-11" db="EMBL/GenBank/DDBJ databases">
        <title>Complete genome sequence of Candidatus Mycoplasma haemominutum.</title>
        <authorList>
            <person name="Barker E.N."/>
            <person name="Darby A.C."/>
            <person name="Helps C.R."/>
            <person name="Peters I.R."/>
            <person name="Hughes M.A."/>
            <person name="Radford A.D."/>
            <person name="Novacco M."/>
            <person name="Boretti F."/>
            <person name="Hofmann-Lehmann R."/>
            <person name="Tasker S."/>
        </authorList>
    </citation>
    <scope>NUCLEOTIDE SEQUENCE</scope>
    <source>
        <strain evidence="1">Birmingham 1</strain>
    </source>
</reference>
<dbReference type="OrthoDB" id="402733at2"/>
<evidence type="ECO:0000313" key="1">
    <source>
        <dbReference type="EMBL" id="CCE66846.1"/>
    </source>
</evidence>
<organism evidence="1">
    <name type="scientific">Candidatus Mycoplasma haematominutum 'Birmingham 1'</name>
    <dbReference type="NCBI Taxonomy" id="1116213"/>
    <lineage>
        <taxon>Bacteria</taxon>
        <taxon>Bacillati</taxon>
        <taxon>Mycoplasmatota</taxon>
        <taxon>Mollicutes</taxon>
        <taxon>Mycoplasmataceae</taxon>
        <taxon>Mycoplasma</taxon>
    </lineage>
</organism>
<dbReference type="KEGG" id="mhb:MHM_03280"/>
<protein>
    <submittedName>
        <fullName evidence="1">Uncharacterized protein</fullName>
    </submittedName>
</protein>
<proteinExistence type="predicted"/>
<name>G8C3E8_9MOLU</name>
<gene>
    <name evidence="1" type="ORF">MHM_03280</name>
</gene>